<evidence type="ECO:0000256" key="2">
    <source>
        <dbReference type="ARBA" id="ARBA00022448"/>
    </source>
</evidence>
<proteinExistence type="predicted"/>
<feature type="signal peptide" evidence="12">
    <location>
        <begin position="1"/>
        <end position="22"/>
    </location>
</feature>
<keyword evidence="5 12" id="KW-0732">Signal</keyword>
<keyword evidence="2" id="KW-0813">Transport</keyword>
<reference evidence="14 15" key="1">
    <citation type="submission" date="2023-09" db="EMBL/GenBank/DDBJ databases">
        <authorList>
            <person name="Rey-Velasco X."/>
        </authorList>
    </citation>
    <scope>NUCLEOTIDE SEQUENCE [LARGE SCALE GENOMIC DNA]</scope>
    <source>
        <strain evidence="14 15">F297</strain>
    </source>
</reference>
<keyword evidence="6" id="KW-0406">Ion transport</keyword>
<dbReference type="PANTHER" id="PTHR30329">
    <property type="entry name" value="STATOR ELEMENT OF FLAGELLAR MOTOR COMPLEX"/>
    <property type="match status" value="1"/>
</dbReference>
<dbReference type="Proteomes" id="UP001248819">
    <property type="component" value="Unassembled WGS sequence"/>
</dbReference>
<keyword evidence="7" id="KW-0626">Porin</keyword>
<evidence type="ECO:0000256" key="4">
    <source>
        <dbReference type="ARBA" id="ARBA00022692"/>
    </source>
</evidence>
<name>A0ABU3CQV3_9FLAO</name>
<dbReference type="Pfam" id="PF00691">
    <property type="entry name" value="OmpA"/>
    <property type="match status" value="1"/>
</dbReference>
<sequence length="469" mass="50626">MKHFSKFLLASMLVLGLTSVNAQDANNPWSIGIQTNAVDFYPTGEDAPQGDWFNDYFNTGDHWNILPSVSRLTVGRYIGAGFVAEFAGSINQIEHFGDRPVDDLSYYSADLSANYSLRALLNDGWFDPVLGVGGGYNWIGDTDNDLQGFDGLTLNGKLGLNFWFTDNVALTVESNYKHSFETETASHFQHAAGIKFIFGGTDSDGDGVYDKDDECPETPGLPEFNGCPDSDGDGIEDRMDECPNEAGLAQFNGCPDTDGDGVADPQDECPNEAGTAEMNGCPDADGDGVADNEDDCPNEAGPAENNGCPYEDADGDGVLDKDDECPNVAGTAANNGCPEPTAEVVSELNEYSNTVLFDLNKATISTESEDALNSIADIMEEYSNTVFHIEGHTDSSGSDQYNLQLSKERAQSVKDYLVSAGIPENRLTSEGYGETRPIASNSTSSGRQENRRVEISLDEDKEMREDTSN</sequence>
<dbReference type="SUPFAM" id="SSF103088">
    <property type="entry name" value="OmpA-like"/>
    <property type="match status" value="1"/>
</dbReference>
<evidence type="ECO:0000259" key="13">
    <source>
        <dbReference type="PROSITE" id="PS51123"/>
    </source>
</evidence>
<evidence type="ECO:0000256" key="6">
    <source>
        <dbReference type="ARBA" id="ARBA00023065"/>
    </source>
</evidence>
<dbReference type="PANTHER" id="PTHR30329:SF21">
    <property type="entry name" value="LIPOPROTEIN YIAD-RELATED"/>
    <property type="match status" value="1"/>
</dbReference>
<dbReference type="Pfam" id="PF02412">
    <property type="entry name" value="TSP_3"/>
    <property type="match status" value="5"/>
</dbReference>
<feature type="chain" id="PRO_5046943946" evidence="12">
    <location>
        <begin position="23"/>
        <end position="469"/>
    </location>
</feature>
<comment type="subcellular location">
    <subcellularLocation>
        <location evidence="1">Cell outer membrane</location>
        <topology evidence="1">Multi-pass membrane protein</topology>
    </subcellularLocation>
</comment>
<accession>A0ABU3CQV3</accession>
<dbReference type="InterPro" id="IPR011250">
    <property type="entry name" value="OMP/PagP_B-barrel"/>
</dbReference>
<dbReference type="SUPFAM" id="SSF56925">
    <property type="entry name" value="OMPA-like"/>
    <property type="match status" value="1"/>
</dbReference>
<feature type="compositionally biased region" description="Acidic residues" evidence="11">
    <location>
        <begin position="284"/>
        <end position="297"/>
    </location>
</feature>
<protein>
    <submittedName>
        <fullName evidence="14">OmpA family protein</fullName>
    </submittedName>
</protein>
<dbReference type="InterPro" id="IPR006664">
    <property type="entry name" value="OMP_bac"/>
</dbReference>
<evidence type="ECO:0000256" key="5">
    <source>
        <dbReference type="ARBA" id="ARBA00022729"/>
    </source>
</evidence>
<dbReference type="Gene3D" id="4.10.1080.10">
    <property type="entry name" value="TSP type-3 repeat"/>
    <property type="match status" value="1"/>
</dbReference>
<evidence type="ECO:0000256" key="8">
    <source>
        <dbReference type="ARBA" id="ARBA00023136"/>
    </source>
</evidence>
<evidence type="ECO:0000256" key="11">
    <source>
        <dbReference type="SAM" id="MobiDB-lite"/>
    </source>
</evidence>
<keyword evidence="15" id="KW-1185">Reference proteome</keyword>
<dbReference type="CDD" id="cd07185">
    <property type="entry name" value="OmpA_C-like"/>
    <property type="match status" value="1"/>
</dbReference>
<dbReference type="InterPro" id="IPR006665">
    <property type="entry name" value="OmpA-like"/>
</dbReference>
<feature type="domain" description="OmpA-like" evidence="13">
    <location>
        <begin position="344"/>
        <end position="461"/>
    </location>
</feature>
<evidence type="ECO:0000313" key="15">
    <source>
        <dbReference type="Proteomes" id="UP001248819"/>
    </source>
</evidence>
<dbReference type="InterPro" id="IPR050330">
    <property type="entry name" value="Bact_OuterMem_StrucFunc"/>
</dbReference>
<evidence type="ECO:0000256" key="3">
    <source>
        <dbReference type="ARBA" id="ARBA00022452"/>
    </source>
</evidence>
<organism evidence="14 15">
    <name type="scientific">Autumnicola edwardsiae</name>
    <dbReference type="NCBI Taxonomy" id="3075594"/>
    <lineage>
        <taxon>Bacteria</taxon>
        <taxon>Pseudomonadati</taxon>
        <taxon>Bacteroidota</taxon>
        <taxon>Flavobacteriia</taxon>
        <taxon>Flavobacteriales</taxon>
        <taxon>Flavobacteriaceae</taxon>
        <taxon>Autumnicola</taxon>
    </lineage>
</organism>
<evidence type="ECO:0000256" key="12">
    <source>
        <dbReference type="SAM" id="SignalP"/>
    </source>
</evidence>
<dbReference type="PRINTS" id="PR01021">
    <property type="entry name" value="OMPADOMAIN"/>
</dbReference>
<dbReference type="Gene3D" id="3.30.1330.60">
    <property type="entry name" value="OmpA-like domain"/>
    <property type="match status" value="1"/>
</dbReference>
<feature type="region of interest" description="Disordered" evidence="11">
    <location>
        <begin position="217"/>
        <end position="316"/>
    </location>
</feature>
<keyword evidence="9" id="KW-0998">Cell outer membrane</keyword>
<feature type="compositionally biased region" description="Acidic residues" evidence="11">
    <location>
        <begin position="257"/>
        <end position="270"/>
    </location>
</feature>
<evidence type="ECO:0000256" key="9">
    <source>
        <dbReference type="ARBA" id="ARBA00023237"/>
    </source>
</evidence>
<evidence type="ECO:0000313" key="14">
    <source>
        <dbReference type="EMBL" id="MDT0648686.1"/>
    </source>
</evidence>
<gene>
    <name evidence="14" type="ORF">RM529_00925</name>
</gene>
<dbReference type="PRINTS" id="PR01023">
    <property type="entry name" value="NAFLGMOTY"/>
</dbReference>
<keyword evidence="3" id="KW-1134">Transmembrane beta strand</keyword>
<dbReference type="PROSITE" id="PS51123">
    <property type="entry name" value="OMPA_2"/>
    <property type="match status" value="1"/>
</dbReference>
<dbReference type="InterPro" id="IPR028974">
    <property type="entry name" value="TSP_type-3_rpt"/>
</dbReference>
<feature type="compositionally biased region" description="Polar residues" evidence="11">
    <location>
        <begin position="438"/>
        <end position="447"/>
    </location>
</feature>
<dbReference type="RefSeq" id="WP_311482866.1">
    <property type="nucleotide sequence ID" value="NZ_JAVRHP010000002.1"/>
</dbReference>
<dbReference type="EMBL" id="JAVRHP010000002">
    <property type="protein sequence ID" value="MDT0648686.1"/>
    <property type="molecule type" value="Genomic_DNA"/>
</dbReference>
<dbReference type="InterPro" id="IPR003367">
    <property type="entry name" value="Thrombospondin_3-like_rpt"/>
</dbReference>
<keyword evidence="4" id="KW-0812">Transmembrane</keyword>
<evidence type="ECO:0000256" key="1">
    <source>
        <dbReference type="ARBA" id="ARBA00004571"/>
    </source>
</evidence>
<feature type="region of interest" description="Disordered" evidence="11">
    <location>
        <begin position="427"/>
        <end position="469"/>
    </location>
</feature>
<dbReference type="SUPFAM" id="SSF103647">
    <property type="entry name" value="TSP type-3 repeat"/>
    <property type="match status" value="1"/>
</dbReference>
<comment type="caution">
    <text evidence="14">The sequence shown here is derived from an EMBL/GenBank/DDBJ whole genome shotgun (WGS) entry which is preliminary data.</text>
</comment>
<evidence type="ECO:0000256" key="7">
    <source>
        <dbReference type="ARBA" id="ARBA00023114"/>
    </source>
</evidence>
<evidence type="ECO:0000256" key="10">
    <source>
        <dbReference type="PROSITE-ProRule" id="PRU00473"/>
    </source>
</evidence>
<dbReference type="InterPro" id="IPR036737">
    <property type="entry name" value="OmpA-like_sf"/>
</dbReference>
<keyword evidence="8 10" id="KW-0472">Membrane</keyword>